<dbReference type="InParanoid" id="A0A1Z5JQN8"/>
<evidence type="ECO:0000313" key="2">
    <source>
        <dbReference type="EMBL" id="GAX16335.1"/>
    </source>
</evidence>
<reference evidence="2 3" key="1">
    <citation type="journal article" date="2015" name="Plant Cell">
        <title>Oil accumulation by the oleaginous diatom Fistulifera solaris as revealed by the genome and transcriptome.</title>
        <authorList>
            <person name="Tanaka T."/>
            <person name="Maeda Y."/>
            <person name="Veluchamy A."/>
            <person name="Tanaka M."/>
            <person name="Abida H."/>
            <person name="Marechal E."/>
            <person name="Bowler C."/>
            <person name="Muto M."/>
            <person name="Sunaga Y."/>
            <person name="Tanaka M."/>
            <person name="Yoshino T."/>
            <person name="Taniguchi T."/>
            <person name="Fukuda Y."/>
            <person name="Nemoto M."/>
            <person name="Matsumoto M."/>
            <person name="Wong P.S."/>
            <person name="Aburatani S."/>
            <person name="Fujibuchi W."/>
        </authorList>
    </citation>
    <scope>NUCLEOTIDE SEQUENCE [LARGE SCALE GENOMIC DNA]</scope>
    <source>
        <strain evidence="2 3">JPCC DA0580</strain>
    </source>
</reference>
<sequence>MEYLNLDGIDDGLPATAIDKDCFENVFDSDRSVVSLSPMGSPLPIDEPRRVSFAPTVQVYPSQLKDVDESCWYSRDELMQFREAARRMASYFWSFTSARQESRPMLALGAETRGLESKFCYERQRRKFWSKRYIVGASKRKWPAKQIADAALQLDKWASDLALEEGKRDYERAYEIEEESFDSSGDNKRCHHEVEDDERTVRQKLR</sequence>
<proteinExistence type="predicted"/>
<dbReference type="Proteomes" id="UP000198406">
    <property type="component" value="Unassembled WGS sequence"/>
</dbReference>
<feature type="region of interest" description="Disordered" evidence="1">
    <location>
        <begin position="178"/>
        <end position="206"/>
    </location>
</feature>
<feature type="compositionally biased region" description="Basic and acidic residues" evidence="1">
    <location>
        <begin position="185"/>
        <end position="194"/>
    </location>
</feature>
<dbReference type="AlphaFoldDB" id="A0A1Z5JQN8"/>
<organism evidence="2 3">
    <name type="scientific">Fistulifera solaris</name>
    <name type="common">Oleaginous diatom</name>
    <dbReference type="NCBI Taxonomy" id="1519565"/>
    <lineage>
        <taxon>Eukaryota</taxon>
        <taxon>Sar</taxon>
        <taxon>Stramenopiles</taxon>
        <taxon>Ochrophyta</taxon>
        <taxon>Bacillariophyta</taxon>
        <taxon>Bacillariophyceae</taxon>
        <taxon>Bacillariophycidae</taxon>
        <taxon>Naviculales</taxon>
        <taxon>Naviculaceae</taxon>
        <taxon>Fistulifera</taxon>
    </lineage>
</organism>
<dbReference type="EMBL" id="BDSP01000103">
    <property type="protein sequence ID" value="GAX16335.1"/>
    <property type="molecule type" value="Genomic_DNA"/>
</dbReference>
<name>A0A1Z5JQN8_FISSO</name>
<gene>
    <name evidence="2" type="ORF">FisN_35Hh039</name>
</gene>
<accession>A0A1Z5JQN8</accession>
<dbReference type="OrthoDB" id="54390at2759"/>
<evidence type="ECO:0000313" key="3">
    <source>
        <dbReference type="Proteomes" id="UP000198406"/>
    </source>
</evidence>
<comment type="caution">
    <text evidence="2">The sequence shown here is derived from an EMBL/GenBank/DDBJ whole genome shotgun (WGS) entry which is preliminary data.</text>
</comment>
<protein>
    <submittedName>
        <fullName evidence="2">Uncharacterized protein</fullName>
    </submittedName>
</protein>
<evidence type="ECO:0000256" key="1">
    <source>
        <dbReference type="SAM" id="MobiDB-lite"/>
    </source>
</evidence>
<keyword evidence="3" id="KW-1185">Reference proteome</keyword>